<dbReference type="Proteomes" id="UP000824120">
    <property type="component" value="Chromosome 7"/>
</dbReference>
<dbReference type="PANTHER" id="PTHR47910">
    <property type="entry name" value="RIBULOSE BISPHOSPHATE CARBOXYLASE LARGE CHAIN, CATALYTIC DOMAIN-CONTAINING PROTEIN"/>
    <property type="match status" value="1"/>
</dbReference>
<accession>A0A9J5YAB6</accession>
<dbReference type="InterPro" id="IPR012340">
    <property type="entry name" value="NA-bd_OB-fold"/>
</dbReference>
<dbReference type="Gene3D" id="2.40.50.140">
    <property type="entry name" value="Nucleic acid-binding proteins"/>
    <property type="match status" value="1"/>
</dbReference>
<evidence type="ECO:0000313" key="1">
    <source>
        <dbReference type="EMBL" id="KAG5597667.1"/>
    </source>
</evidence>
<reference evidence="1 2" key="1">
    <citation type="submission" date="2020-09" db="EMBL/GenBank/DDBJ databases">
        <title>De no assembly of potato wild relative species, Solanum commersonii.</title>
        <authorList>
            <person name="Cho K."/>
        </authorList>
    </citation>
    <scope>NUCLEOTIDE SEQUENCE [LARGE SCALE GENOMIC DNA]</scope>
    <source>
        <strain evidence="1">LZ3.2</strain>
        <tissue evidence="1">Leaf</tissue>
    </source>
</reference>
<dbReference type="AlphaFoldDB" id="A0A9J5YAB6"/>
<proteinExistence type="predicted"/>
<organism evidence="1 2">
    <name type="scientific">Solanum commersonii</name>
    <name type="common">Commerson's wild potato</name>
    <name type="synonym">Commerson's nightshade</name>
    <dbReference type="NCBI Taxonomy" id="4109"/>
    <lineage>
        <taxon>Eukaryota</taxon>
        <taxon>Viridiplantae</taxon>
        <taxon>Streptophyta</taxon>
        <taxon>Embryophyta</taxon>
        <taxon>Tracheophyta</taxon>
        <taxon>Spermatophyta</taxon>
        <taxon>Magnoliopsida</taxon>
        <taxon>eudicotyledons</taxon>
        <taxon>Gunneridae</taxon>
        <taxon>Pentapetalae</taxon>
        <taxon>asterids</taxon>
        <taxon>lamiids</taxon>
        <taxon>Solanales</taxon>
        <taxon>Solanaceae</taxon>
        <taxon>Solanoideae</taxon>
        <taxon>Solaneae</taxon>
        <taxon>Solanum</taxon>
    </lineage>
</organism>
<name>A0A9J5YAB6_SOLCO</name>
<keyword evidence="2" id="KW-1185">Reference proteome</keyword>
<evidence type="ECO:0000313" key="2">
    <source>
        <dbReference type="Proteomes" id="UP000824120"/>
    </source>
</evidence>
<dbReference type="OrthoDB" id="1740937at2759"/>
<protein>
    <submittedName>
        <fullName evidence="1">Uncharacterized protein</fullName>
    </submittedName>
</protein>
<sequence>MVDSAAEIDILAIVLRCGPQKCGRDHRRCRNYRCDNQNNQFLLTLWEDFGEIEGHEIASKMATEADLPVILGRSIGISTYQGQKRTALLSCPSEKTSTSSSISPMIVSPAGQQFLSIAKIPSAPSLCLNLDYFPRMGVLYVEREMAILDEFKTFVCLNAFAVAFKLILLTTLSDSDIYLCELGENYRPEDIFDITCTKRQTLSLNHVHELLSKKVFEVQLRKSSWASSNTTHATLSILSYMEKNILHRALLIELLKR</sequence>
<gene>
    <name evidence="1" type="ORF">H5410_038899</name>
</gene>
<comment type="caution">
    <text evidence="1">The sequence shown here is derived from an EMBL/GenBank/DDBJ whole genome shotgun (WGS) entry which is preliminary data.</text>
</comment>
<dbReference type="EMBL" id="JACXVP010000007">
    <property type="protein sequence ID" value="KAG5597667.1"/>
    <property type="molecule type" value="Genomic_DNA"/>
</dbReference>
<dbReference type="PANTHER" id="PTHR47910:SF2">
    <property type="entry name" value="RIBULOSE BISPHOSPHATE CARBOXYLASE LARGE CHAIN, CATALYTIC DOMAIN-CONTAINING PROTEIN"/>
    <property type="match status" value="1"/>
</dbReference>